<dbReference type="PANTHER" id="PTHR14202">
    <property type="entry name" value="60 KDA RIBONUCLEOPROTEIN SSA/RO"/>
    <property type="match status" value="1"/>
</dbReference>
<dbReference type="Proteomes" id="UP000183413">
    <property type="component" value="Unassembled WGS sequence"/>
</dbReference>
<evidence type="ECO:0000256" key="4">
    <source>
        <dbReference type="ARBA" id="ARBA00022723"/>
    </source>
</evidence>
<keyword evidence="10" id="KW-1185">Reference proteome</keyword>
<dbReference type="InterPro" id="IPR036465">
    <property type="entry name" value="vWFA_dom_sf"/>
</dbReference>
<dbReference type="SUPFAM" id="SSF53300">
    <property type="entry name" value="vWA-like"/>
    <property type="match status" value="1"/>
</dbReference>
<dbReference type="GO" id="GO:0005737">
    <property type="term" value="C:cytoplasm"/>
    <property type="evidence" value="ECO:0007669"/>
    <property type="project" value="UniProtKB-SubCell"/>
</dbReference>
<dbReference type="PROSITE" id="PS50988">
    <property type="entry name" value="TROVE"/>
    <property type="match status" value="1"/>
</dbReference>
<dbReference type="InterPro" id="IPR008858">
    <property type="entry name" value="TROVE_dom"/>
</dbReference>
<evidence type="ECO:0000256" key="2">
    <source>
        <dbReference type="ARBA" id="ARBA00007814"/>
    </source>
</evidence>
<evidence type="ECO:0000256" key="5">
    <source>
        <dbReference type="ARBA" id="ARBA00022884"/>
    </source>
</evidence>
<keyword evidence="4" id="KW-0479">Metal-binding</keyword>
<comment type="subcellular location">
    <subcellularLocation>
        <location evidence="1">Cytoplasm</location>
    </subcellularLocation>
</comment>
<reference evidence="9 10" key="1">
    <citation type="submission" date="2016-10" db="EMBL/GenBank/DDBJ databases">
        <authorList>
            <person name="de Groot N.N."/>
        </authorList>
    </citation>
    <scope>NUCLEOTIDE SEQUENCE [LARGE SCALE GENOMIC DNA]</scope>
    <source>
        <strain evidence="9 10">DSM 43067</strain>
    </source>
</reference>
<dbReference type="Gene3D" id="3.40.50.410">
    <property type="entry name" value="von Willebrand factor, type A domain"/>
    <property type="match status" value="1"/>
</dbReference>
<dbReference type="InParanoid" id="A0A1I5HIK8"/>
<organism evidence="9 10">
    <name type="scientific">Actinomadura madurae</name>
    <dbReference type="NCBI Taxonomy" id="1993"/>
    <lineage>
        <taxon>Bacteria</taxon>
        <taxon>Bacillati</taxon>
        <taxon>Actinomycetota</taxon>
        <taxon>Actinomycetes</taxon>
        <taxon>Streptosporangiales</taxon>
        <taxon>Thermomonosporaceae</taxon>
        <taxon>Actinomadura</taxon>
    </lineage>
</organism>
<feature type="domain" description="TROVE" evidence="8">
    <location>
        <begin position="25"/>
        <end position="361"/>
    </location>
</feature>
<dbReference type="InterPro" id="IPR040322">
    <property type="entry name" value="TROVE2"/>
</dbReference>
<dbReference type="Pfam" id="PF05731">
    <property type="entry name" value="TROVE"/>
    <property type="match status" value="1"/>
</dbReference>
<evidence type="ECO:0000259" key="8">
    <source>
        <dbReference type="PROSITE" id="PS50988"/>
    </source>
</evidence>
<evidence type="ECO:0000256" key="1">
    <source>
        <dbReference type="ARBA" id="ARBA00004496"/>
    </source>
</evidence>
<keyword evidence="3" id="KW-0963">Cytoplasm</keyword>
<name>A0A1I5HIK8_9ACTN</name>
<dbReference type="GO" id="GO:0003723">
    <property type="term" value="F:RNA binding"/>
    <property type="evidence" value="ECO:0007669"/>
    <property type="project" value="UniProtKB-KW"/>
</dbReference>
<dbReference type="AlphaFoldDB" id="A0A1I5HIK8"/>
<proteinExistence type="inferred from homology"/>
<dbReference type="EMBL" id="FOVH01000006">
    <property type="protein sequence ID" value="SFO47691.1"/>
    <property type="molecule type" value="Genomic_DNA"/>
</dbReference>
<keyword evidence="6" id="KW-0687">Ribonucleoprotein</keyword>
<feature type="region of interest" description="Disordered" evidence="7">
    <location>
        <begin position="1"/>
        <end position="34"/>
    </location>
</feature>
<evidence type="ECO:0000256" key="6">
    <source>
        <dbReference type="ARBA" id="ARBA00023274"/>
    </source>
</evidence>
<evidence type="ECO:0000313" key="10">
    <source>
        <dbReference type="Proteomes" id="UP000183413"/>
    </source>
</evidence>
<comment type="similarity">
    <text evidence="2">Belongs to the Ro 60 kDa family.</text>
</comment>
<dbReference type="InterPro" id="IPR037214">
    <property type="entry name" value="TROVE_dom_sf"/>
</dbReference>
<evidence type="ECO:0000256" key="3">
    <source>
        <dbReference type="ARBA" id="ARBA00022490"/>
    </source>
</evidence>
<dbReference type="eggNOG" id="COG2304">
    <property type="taxonomic scope" value="Bacteria"/>
</dbReference>
<dbReference type="PANTHER" id="PTHR14202:SF0">
    <property type="entry name" value="RNA-BINDING PROTEIN RO60"/>
    <property type="match status" value="1"/>
</dbReference>
<sequence>MAKFNRTAVRRAVSSPVRTEATPSGRTHEGAPGYARDAKGELFLLAVANMVGEKTFYESAGDRDARFRDLVHRVAVDDVEWMAGFLPWLRGEANMRSAPVVAALEAVRARLAAGLAGENRQLVASVLQRADEPGEALAYWTSTYGRAIPKPVKRGVADAVQRLYTERSLLKYDTGARGFRFGDVIDLVHPAPAADKPWQGDLFEHALDRRHGRDEPIPDRLETLKAAQTLAALPVERRRDHVLNPELVTSPGGLAGAGFTWERLAGWLQGPMDAAAWEAIIPSMGYMALLRNLRNFDEAGVSDAAAGKVAARIADPERVARSRQFPFRFFSAYLAAPSLRWGHALDKALTAATANVPEFRGRTLVLVDTSASMTGAGVSERSKMTYAQMAALFGVALAARGNTVDLHGFADGTFRHDVGRGASVLREVERFVDRIGEVGHGTRIADSVRATYAGHDRVVILSDMQTFGGGWAGDVTGAAPKHVPMYGFNLAGYRHGAMPTGSGTRHELGGMTDATFRMIPLLEAGRSADWPWRS</sequence>
<evidence type="ECO:0000256" key="7">
    <source>
        <dbReference type="SAM" id="MobiDB-lite"/>
    </source>
</evidence>
<dbReference type="GO" id="GO:0046872">
    <property type="term" value="F:metal ion binding"/>
    <property type="evidence" value="ECO:0007669"/>
    <property type="project" value="UniProtKB-KW"/>
</dbReference>
<evidence type="ECO:0000313" key="9">
    <source>
        <dbReference type="EMBL" id="SFO47691.1"/>
    </source>
</evidence>
<dbReference type="STRING" id="1993.SAMN04489713_106226"/>
<protein>
    <submittedName>
        <fullName evidence="9">TROVE domain-containing protein</fullName>
    </submittedName>
</protein>
<dbReference type="SUPFAM" id="SSF140864">
    <property type="entry name" value="TROVE domain-like"/>
    <property type="match status" value="1"/>
</dbReference>
<accession>A0A1I5HIK8</accession>
<dbReference type="RefSeq" id="WP_075021751.1">
    <property type="nucleotide sequence ID" value="NZ_FOVH01000006.1"/>
</dbReference>
<keyword evidence="5" id="KW-0694">RNA-binding</keyword>
<gene>
    <name evidence="9" type="ORF">SAMN04489713_106226</name>
</gene>
<dbReference type="GO" id="GO:1990904">
    <property type="term" value="C:ribonucleoprotein complex"/>
    <property type="evidence" value="ECO:0007669"/>
    <property type="project" value="UniProtKB-KW"/>
</dbReference>